<organism evidence="2 3">
    <name type="scientific">Molorchus minor</name>
    <dbReference type="NCBI Taxonomy" id="1323400"/>
    <lineage>
        <taxon>Eukaryota</taxon>
        <taxon>Metazoa</taxon>
        <taxon>Ecdysozoa</taxon>
        <taxon>Arthropoda</taxon>
        <taxon>Hexapoda</taxon>
        <taxon>Insecta</taxon>
        <taxon>Pterygota</taxon>
        <taxon>Neoptera</taxon>
        <taxon>Endopterygota</taxon>
        <taxon>Coleoptera</taxon>
        <taxon>Polyphaga</taxon>
        <taxon>Cucujiformia</taxon>
        <taxon>Chrysomeloidea</taxon>
        <taxon>Cerambycidae</taxon>
        <taxon>Lamiinae</taxon>
        <taxon>Monochamini</taxon>
        <taxon>Molorchus</taxon>
    </lineage>
</organism>
<reference evidence="2" key="1">
    <citation type="journal article" date="2023" name="Insect Mol. Biol.">
        <title>Genome sequencing provides insights into the evolution of gene families encoding plant cell wall-degrading enzymes in longhorned beetles.</title>
        <authorList>
            <person name="Shin N.R."/>
            <person name="Okamura Y."/>
            <person name="Kirsch R."/>
            <person name="Pauchet Y."/>
        </authorList>
    </citation>
    <scope>NUCLEOTIDE SEQUENCE</scope>
    <source>
        <strain evidence="2">MMC_N1</strain>
    </source>
</reference>
<proteinExistence type="predicted"/>
<feature type="region of interest" description="Disordered" evidence="1">
    <location>
        <begin position="362"/>
        <end position="406"/>
    </location>
</feature>
<feature type="compositionally biased region" description="Basic and acidic residues" evidence="1">
    <location>
        <begin position="362"/>
        <end position="373"/>
    </location>
</feature>
<comment type="caution">
    <text evidence="2">The sequence shown here is derived from an EMBL/GenBank/DDBJ whole genome shotgun (WGS) entry which is preliminary data.</text>
</comment>
<accession>A0ABQ9JDX0</accession>
<dbReference type="EMBL" id="JAPWTJ010000688">
    <property type="protein sequence ID" value="KAJ8976354.1"/>
    <property type="molecule type" value="Genomic_DNA"/>
</dbReference>
<evidence type="ECO:0000256" key="1">
    <source>
        <dbReference type="SAM" id="MobiDB-lite"/>
    </source>
</evidence>
<evidence type="ECO:0000313" key="3">
    <source>
        <dbReference type="Proteomes" id="UP001162164"/>
    </source>
</evidence>
<keyword evidence="3" id="KW-1185">Reference proteome</keyword>
<protein>
    <submittedName>
        <fullName evidence="2">Uncharacterized protein</fullName>
    </submittedName>
</protein>
<name>A0ABQ9JDX0_9CUCU</name>
<sequence length="406" mass="45966">MPETEPKSISTQLLQILTAKRSQLQAQLTRFTFFLDDFRINNVVKENRKKYLGTVIYTVTNNIPSEIKILDDSDVQRLKKEQFEEQTFFIILKAKQLNPDFIKSKSRHKYRKYRILEILESQNAQPSGKLNANSNARFTISNKAFNKISESKTFAHVSTQDADLPTGSFGLSSFKIPSKITLADPNFAKIGPVDVLLGAEIFLDLSVGQIRLGTDNPIIQKTHVGCIIAGPIYPKFGNRNKLANPSCNISKNLGKILENFGELKKVTQNKNFTSDELKCESDFISNVKRTDSGRFVVALPRRDADAKLGESLNQATKRFLALERSRVAYLTAMSLASSLYYGLEMVIKCLICKAAFRKGENRPFHSDTKKDNDSNCGKKKKEKTDKEPERENIENEKTSFRFVPSR</sequence>
<gene>
    <name evidence="2" type="ORF">NQ317_011594</name>
</gene>
<dbReference type="Proteomes" id="UP001162164">
    <property type="component" value="Unassembled WGS sequence"/>
</dbReference>
<feature type="compositionally biased region" description="Basic and acidic residues" evidence="1">
    <location>
        <begin position="382"/>
        <end position="399"/>
    </location>
</feature>
<evidence type="ECO:0000313" key="2">
    <source>
        <dbReference type="EMBL" id="KAJ8976354.1"/>
    </source>
</evidence>